<organism evidence="1 2">
    <name type="scientific">Arenibacter certesii</name>
    <dbReference type="NCBI Taxonomy" id="228955"/>
    <lineage>
        <taxon>Bacteria</taxon>
        <taxon>Pseudomonadati</taxon>
        <taxon>Bacteroidota</taxon>
        <taxon>Flavobacteriia</taxon>
        <taxon>Flavobacteriales</taxon>
        <taxon>Flavobacteriaceae</taxon>
        <taxon>Arenibacter</taxon>
    </lineage>
</organism>
<gene>
    <name evidence="1" type="ORF">GCM10007383_12500</name>
</gene>
<protein>
    <submittedName>
        <fullName evidence="1">Uncharacterized protein</fullName>
    </submittedName>
</protein>
<dbReference type="AlphaFoldDB" id="A0A918IT75"/>
<evidence type="ECO:0000313" key="2">
    <source>
        <dbReference type="Proteomes" id="UP000634668"/>
    </source>
</evidence>
<comment type="caution">
    <text evidence="1">The sequence shown here is derived from an EMBL/GenBank/DDBJ whole genome shotgun (WGS) entry which is preliminary data.</text>
</comment>
<name>A0A918IT75_9FLAO</name>
<reference evidence="1" key="2">
    <citation type="submission" date="2020-09" db="EMBL/GenBank/DDBJ databases">
        <authorList>
            <person name="Sun Q."/>
            <person name="Kim S."/>
        </authorList>
    </citation>
    <scope>NUCLEOTIDE SEQUENCE</scope>
    <source>
        <strain evidence="1">KCTC 12113</strain>
    </source>
</reference>
<dbReference type="EMBL" id="BMWP01000006">
    <property type="protein sequence ID" value="GGW28601.1"/>
    <property type="molecule type" value="Genomic_DNA"/>
</dbReference>
<sequence length="149" mass="16771">MLFSCEKDSVEEKVTIKKVSLNQFFTMEPGDIVQFSEPFQYSLMLEGFEDFAKQENTLATATAKFKYTVNNGFGGLLLYVAQDQGGEGPISFFSGCSAAKISDGNNGIVDVFFIIDEVTFKEDAFKFSFSKIRLKMILKESNPEYFCTF</sequence>
<evidence type="ECO:0000313" key="1">
    <source>
        <dbReference type="EMBL" id="GGW28601.1"/>
    </source>
</evidence>
<proteinExistence type="predicted"/>
<reference evidence="1" key="1">
    <citation type="journal article" date="2014" name="Int. J. Syst. Evol. Microbiol.">
        <title>Complete genome sequence of Corynebacterium casei LMG S-19264T (=DSM 44701T), isolated from a smear-ripened cheese.</title>
        <authorList>
            <consortium name="US DOE Joint Genome Institute (JGI-PGF)"/>
            <person name="Walter F."/>
            <person name="Albersmeier A."/>
            <person name="Kalinowski J."/>
            <person name="Ruckert C."/>
        </authorList>
    </citation>
    <scope>NUCLEOTIDE SEQUENCE</scope>
    <source>
        <strain evidence="1">KCTC 12113</strain>
    </source>
</reference>
<keyword evidence="2" id="KW-1185">Reference proteome</keyword>
<accession>A0A918IT75</accession>
<dbReference type="Proteomes" id="UP000634668">
    <property type="component" value="Unassembled WGS sequence"/>
</dbReference>